<evidence type="ECO:0000256" key="3">
    <source>
        <dbReference type="ARBA" id="ARBA00022630"/>
    </source>
</evidence>
<dbReference type="Pfam" id="PF02771">
    <property type="entry name" value="Acyl-CoA_dh_N"/>
    <property type="match status" value="1"/>
</dbReference>
<dbReference type="PANTHER" id="PTHR43292">
    <property type="entry name" value="ACYL-COA DEHYDROGENASE"/>
    <property type="match status" value="1"/>
</dbReference>
<feature type="domain" description="Acyl-CoA oxidase/dehydrogenase middle" evidence="7">
    <location>
        <begin position="455"/>
        <end position="547"/>
    </location>
</feature>
<evidence type="ECO:0000256" key="4">
    <source>
        <dbReference type="ARBA" id="ARBA00022827"/>
    </source>
</evidence>
<comment type="caution">
    <text evidence="9">The sequence shown here is derived from an EMBL/GenBank/DDBJ whole genome shotgun (WGS) entry which is preliminary data.</text>
</comment>
<keyword evidence="3" id="KW-0285">Flavoprotein</keyword>
<comment type="cofactor">
    <cofactor evidence="1">
        <name>FAD</name>
        <dbReference type="ChEBI" id="CHEBI:57692"/>
    </cofactor>
</comment>
<reference evidence="10" key="1">
    <citation type="journal article" date="2019" name="Int. J. Syst. Evol. Microbiol.">
        <title>The Global Catalogue of Microorganisms (GCM) 10K type strain sequencing project: providing services to taxonomists for standard genome sequencing and annotation.</title>
        <authorList>
            <consortium name="The Broad Institute Genomics Platform"/>
            <consortium name="The Broad Institute Genome Sequencing Center for Infectious Disease"/>
            <person name="Wu L."/>
            <person name="Ma J."/>
        </authorList>
    </citation>
    <scope>NUCLEOTIDE SEQUENCE [LARGE SCALE GENOMIC DNA]</scope>
    <source>
        <strain evidence="10">WLHS5</strain>
    </source>
</reference>
<dbReference type="InterPro" id="IPR006091">
    <property type="entry name" value="Acyl-CoA_Oxase/DH_mid-dom"/>
</dbReference>
<dbReference type="Gene3D" id="2.40.110.10">
    <property type="entry name" value="Butyryl-CoA Dehydrogenase, subunit A, domain 2"/>
    <property type="match status" value="1"/>
</dbReference>
<gene>
    <name evidence="9" type="ORF">ACFQRI_18280</name>
</gene>
<dbReference type="EC" id="1.3.8.-" evidence="9"/>
<protein>
    <submittedName>
        <fullName evidence="9">Acyl-CoA dehydrogenase</fullName>
        <ecNumber evidence="9">1.3.8.-</ecNumber>
    </submittedName>
</protein>
<dbReference type="Proteomes" id="UP001596504">
    <property type="component" value="Unassembled WGS sequence"/>
</dbReference>
<keyword evidence="4" id="KW-0274">FAD</keyword>
<evidence type="ECO:0000256" key="5">
    <source>
        <dbReference type="ARBA" id="ARBA00023002"/>
    </source>
</evidence>
<dbReference type="EMBL" id="JBHTCJ010000009">
    <property type="protein sequence ID" value="MFC7343352.1"/>
    <property type="molecule type" value="Genomic_DNA"/>
</dbReference>
<dbReference type="Pfam" id="PF00441">
    <property type="entry name" value="Acyl-CoA_dh_1"/>
    <property type="match status" value="2"/>
</dbReference>
<dbReference type="SUPFAM" id="SSF56645">
    <property type="entry name" value="Acyl-CoA dehydrogenase NM domain-like"/>
    <property type="match status" value="2"/>
</dbReference>
<comment type="similarity">
    <text evidence="2">Belongs to the acyl-CoA dehydrogenase family.</text>
</comment>
<organism evidence="9 10">
    <name type="scientific">Saccharopolyspora griseoalba</name>
    <dbReference type="NCBI Taxonomy" id="1431848"/>
    <lineage>
        <taxon>Bacteria</taxon>
        <taxon>Bacillati</taxon>
        <taxon>Actinomycetota</taxon>
        <taxon>Actinomycetes</taxon>
        <taxon>Pseudonocardiales</taxon>
        <taxon>Pseudonocardiaceae</taxon>
        <taxon>Saccharopolyspora</taxon>
    </lineage>
</organism>
<proteinExistence type="inferred from homology"/>
<keyword evidence="5 9" id="KW-0560">Oxidoreductase</keyword>
<dbReference type="InterPro" id="IPR052161">
    <property type="entry name" value="Mycobact_Acyl-CoA_DH"/>
</dbReference>
<dbReference type="InterPro" id="IPR037069">
    <property type="entry name" value="AcylCoA_DH/ox_N_sf"/>
</dbReference>
<dbReference type="InterPro" id="IPR046373">
    <property type="entry name" value="Acyl-CoA_Oxase/DH_mid-dom_sf"/>
</dbReference>
<evidence type="ECO:0000313" key="9">
    <source>
        <dbReference type="EMBL" id="MFC7343352.1"/>
    </source>
</evidence>
<dbReference type="Pfam" id="PF02770">
    <property type="entry name" value="Acyl-CoA_dh_M"/>
    <property type="match status" value="1"/>
</dbReference>
<dbReference type="InterPro" id="IPR036250">
    <property type="entry name" value="AcylCo_DH-like_C"/>
</dbReference>
<dbReference type="Gene3D" id="1.20.140.10">
    <property type="entry name" value="Butyryl-CoA Dehydrogenase, subunit A, domain 3"/>
    <property type="match status" value="2"/>
</dbReference>
<name>A0ABW2LQA2_9PSEU</name>
<dbReference type="InterPro" id="IPR009075">
    <property type="entry name" value="AcylCo_DH/oxidase_C"/>
</dbReference>
<evidence type="ECO:0000256" key="2">
    <source>
        <dbReference type="ARBA" id="ARBA00009347"/>
    </source>
</evidence>
<dbReference type="InterPro" id="IPR009100">
    <property type="entry name" value="AcylCoA_DH/oxidase_NM_dom_sf"/>
</dbReference>
<dbReference type="PANTHER" id="PTHR43292:SF4">
    <property type="entry name" value="ACYL-COA DEHYDROGENASE FADE34"/>
    <property type="match status" value="1"/>
</dbReference>
<feature type="domain" description="Acyl-CoA dehydrogenase/oxidase C-terminal" evidence="6">
    <location>
        <begin position="208"/>
        <end position="329"/>
    </location>
</feature>
<dbReference type="InterPro" id="IPR013786">
    <property type="entry name" value="AcylCoA_DH/ox_N"/>
</dbReference>
<feature type="domain" description="Acyl-CoA dehydrogenase/oxidase C-terminal" evidence="6">
    <location>
        <begin position="561"/>
        <end position="701"/>
    </location>
</feature>
<keyword evidence="10" id="KW-1185">Reference proteome</keyword>
<feature type="domain" description="Acyl-CoA dehydrogenase/oxidase N-terminal" evidence="8">
    <location>
        <begin position="377"/>
        <end position="451"/>
    </location>
</feature>
<evidence type="ECO:0000313" key="10">
    <source>
        <dbReference type="Proteomes" id="UP001596504"/>
    </source>
</evidence>
<evidence type="ECO:0000259" key="8">
    <source>
        <dbReference type="Pfam" id="PF02771"/>
    </source>
</evidence>
<evidence type="ECO:0000259" key="6">
    <source>
        <dbReference type="Pfam" id="PF00441"/>
    </source>
</evidence>
<dbReference type="Gene3D" id="1.10.540.10">
    <property type="entry name" value="Acyl-CoA dehydrogenase/oxidase, N-terminal domain"/>
    <property type="match status" value="2"/>
</dbReference>
<evidence type="ECO:0000256" key="1">
    <source>
        <dbReference type="ARBA" id="ARBA00001974"/>
    </source>
</evidence>
<accession>A0ABW2LQA2</accession>
<sequence>MPIAITEEQRALRESLRDWAEGRGTEAARKLETGEAPRWHEESTWAELVEIGLFSLLTEDVGTVADLAAGLEQTAESLVPGPVWSTALAGAVLHRSGTDEALVTALAEGRATVAVALEPGGLVGTRQEDGLRVSGSAGPVPAAMGATHLLLRARVDEQLRWFVVEADRAERTARSALDLTRPAADVVLRDVLVEEVDAEVTDLAIALAAAEAAGLANWCLRTAVEHARTREQFGRVIGSFQAIKHLCAGMLCRSEQITALAWDAARAAQDADPEERALIASAAGAVVFDGAVQVAKDCIQVLGGIGFTWEHDAHLHLRRATSLRQLVGGTGRWRRRAAELAASGVRRALSPGDLPEHERAEVRGAVESIAALPEEQRQVRLAENGLLAPHWPRPHGLGAGPQQQLIIDEELDRAGVRRPDLVVGNWAVPTLLEHGSQQQRERFAWPTLRGEITWCQLFSEPGAGSDLAGLRTRAEKVDGGWRISGQKVWTSLAQEADWAICLARTDPEAPKHRGISYFLVDMRSPGIAVRPLREITGEARFNEVFLDEVFVPDELLVGEPGQGWKLARTTLANERVALGGSSLGRDVERLLDDVAGSDAASRERLGAVVAEGLSVSLLRLRATQRSLRGQAPGAESSVEKLLGVQHRQNAAELAVELRGSAALATDGPAAEAVHEFLLTRAHSIAGGTTQVLLDVAAERLLGLPR</sequence>
<dbReference type="SUPFAM" id="SSF47203">
    <property type="entry name" value="Acyl-CoA dehydrogenase C-terminal domain-like"/>
    <property type="match status" value="2"/>
</dbReference>
<dbReference type="GO" id="GO:0016491">
    <property type="term" value="F:oxidoreductase activity"/>
    <property type="evidence" value="ECO:0007669"/>
    <property type="project" value="UniProtKB-KW"/>
</dbReference>
<dbReference type="RefSeq" id="WP_380670152.1">
    <property type="nucleotide sequence ID" value="NZ_JBHTCJ010000009.1"/>
</dbReference>
<evidence type="ECO:0000259" key="7">
    <source>
        <dbReference type="Pfam" id="PF02770"/>
    </source>
</evidence>